<dbReference type="AlphaFoldDB" id="A0AAV5DDM0"/>
<sequence>MPASSLRGAGLGKRHWNRLAKMRAFTWPRRGKVRFACCWRSIAAAVAASSQKGTEMRVAVCDVSVSE</sequence>
<evidence type="ECO:0000313" key="2">
    <source>
        <dbReference type="Proteomes" id="UP001054889"/>
    </source>
</evidence>
<organism evidence="1 2">
    <name type="scientific">Eleusine coracana subsp. coracana</name>
    <dbReference type="NCBI Taxonomy" id="191504"/>
    <lineage>
        <taxon>Eukaryota</taxon>
        <taxon>Viridiplantae</taxon>
        <taxon>Streptophyta</taxon>
        <taxon>Embryophyta</taxon>
        <taxon>Tracheophyta</taxon>
        <taxon>Spermatophyta</taxon>
        <taxon>Magnoliopsida</taxon>
        <taxon>Liliopsida</taxon>
        <taxon>Poales</taxon>
        <taxon>Poaceae</taxon>
        <taxon>PACMAD clade</taxon>
        <taxon>Chloridoideae</taxon>
        <taxon>Cynodonteae</taxon>
        <taxon>Eleusininae</taxon>
        <taxon>Eleusine</taxon>
    </lineage>
</organism>
<evidence type="ECO:0000313" key="1">
    <source>
        <dbReference type="EMBL" id="GJN08217.1"/>
    </source>
</evidence>
<name>A0AAV5DDM0_ELECO</name>
<reference evidence="1" key="2">
    <citation type="submission" date="2021-12" db="EMBL/GenBank/DDBJ databases">
        <title>Resequencing data analysis of finger millet.</title>
        <authorList>
            <person name="Hatakeyama M."/>
            <person name="Aluri S."/>
            <person name="Balachadran M.T."/>
            <person name="Sivarajan S.R."/>
            <person name="Poveda L."/>
            <person name="Shimizu-Inatsugi R."/>
            <person name="Schlapbach R."/>
            <person name="Sreeman S.M."/>
            <person name="Shimizu K.K."/>
        </authorList>
    </citation>
    <scope>NUCLEOTIDE SEQUENCE</scope>
</reference>
<accession>A0AAV5DDM0</accession>
<comment type="caution">
    <text evidence="1">The sequence shown here is derived from an EMBL/GenBank/DDBJ whole genome shotgun (WGS) entry which is preliminary data.</text>
</comment>
<reference evidence="1" key="1">
    <citation type="journal article" date="2018" name="DNA Res.">
        <title>Multiple hybrid de novo genome assembly of finger millet, an orphan allotetraploid crop.</title>
        <authorList>
            <person name="Hatakeyama M."/>
            <person name="Aluri S."/>
            <person name="Balachadran M.T."/>
            <person name="Sivarajan S.R."/>
            <person name="Patrignani A."/>
            <person name="Gruter S."/>
            <person name="Poveda L."/>
            <person name="Shimizu-Inatsugi R."/>
            <person name="Baeten J."/>
            <person name="Francoijs K.J."/>
            <person name="Nataraja K.N."/>
            <person name="Reddy Y.A.N."/>
            <person name="Phadnis S."/>
            <person name="Ravikumar R.L."/>
            <person name="Schlapbach R."/>
            <person name="Sreeman S.M."/>
            <person name="Shimizu K.K."/>
        </authorList>
    </citation>
    <scope>NUCLEOTIDE SEQUENCE</scope>
</reference>
<keyword evidence="2" id="KW-1185">Reference proteome</keyword>
<gene>
    <name evidence="1" type="primary">ga26113</name>
    <name evidence="1" type="ORF">PR202_ga26113</name>
</gene>
<protein>
    <submittedName>
        <fullName evidence="1">Uncharacterized protein</fullName>
    </submittedName>
</protein>
<dbReference type="EMBL" id="BQKI01000015">
    <property type="protein sequence ID" value="GJN08217.1"/>
    <property type="molecule type" value="Genomic_DNA"/>
</dbReference>
<dbReference type="Proteomes" id="UP001054889">
    <property type="component" value="Unassembled WGS sequence"/>
</dbReference>
<proteinExistence type="predicted"/>